<keyword evidence="2" id="KW-1185">Reference proteome</keyword>
<reference evidence="1" key="1">
    <citation type="submission" date="2020-09" db="EMBL/GenBank/DDBJ databases">
        <title>Genome-Enabled Discovery of Anthraquinone Biosynthesis in Senna tora.</title>
        <authorList>
            <person name="Kang S.-H."/>
            <person name="Pandey R.P."/>
            <person name="Lee C.-M."/>
            <person name="Sim J.-S."/>
            <person name="Jeong J.-T."/>
            <person name="Choi B.-S."/>
            <person name="Jung M."/>
            <person name="Ginzburg D."/>
            <person name="Zhao K."/>
            <person name="Won S.Y."/>
            <person name="Oh T.-J."/>
            <person name="Yu Y."/>
            <person name="Kim N.-H."/>
            <person name="Lee O.R."/>
            <person name="Lee T.-H."/>
            <person name="Bashyal P."/>
            <person name="Kim T.-S."/>
            <person name="Lee W.-H."/>
            <person name="Kawkins C."/>
            <person name="Kim C.-K."/>
            <person name="Kim J.S."/>
            <person name="Ahn B.O."/>
            <person name="Rhee S.Y."/>
            <person name="Sohng J.K."/>
        </authorList>
    </citation>
    <scope>NUCLEOTIDE SEQUENCE</scope>
    <source>
        <tissue evidence="1">Leaf</tissue>
    </source>
</reference>
<comment type="caution">
    <text evidence="1">The sequence shown here is derived from an EMBL/GenBank/DDBJ whole genome shotgun (WGS) entry which is preliminary data.</text>
</comment>
<accession>A0A835CHA7</accession>
<evidence type="ECO:0000313" key="2">
    <source>
        <dbReference type="Proteomes" id="UP000634136"/>
    </source>
</evidence>
<name>A0A835CHA7_9FABA</name>
<evidence type="ECO:0000313" key="1">
    <source>
        <dbReference type="EMBL" id="KAF7841456.1"/>
    </source>
</evidence>
<dbReference type="EMBL" id="JAAIUW010000002">
    <property type="protein sequence ID" value="KAF7841456.1"/>
    <property type="molecule type" value="Genomic_DNA"/>
</dbReference>
<dbReference type="AlphaFoldDB" id="A0A835CHA7"/>
<organism evidence="1 2">
    <name type="scientific">Senna tora</name>
    <dbReference type="NCBI Taxonomy" id="362788"/>
    <lineage>
        <taxon>Eukaryota</taxon>
        <taxon>Viridiplantae</taxon>
        <taxon>Streptophyta</taxon>
        <taxon>Embryophyta</taxon>
        <taxon>Tracheophyta</taxon>
        <taxon>Spermatophyta</taxon>
        <taxon>Magnoliopsida</taxon>
        <taxon>eudicotyledons</taxon>
        <taxon>Gunneridae</taxon>
        <taxon>Pentapetalae</taxon>
        <taxon>rosids</taxon>
        <taxon>fabids</taxon>
        <taxon>Fabales</taxon>
        <taxon>Fabaceae</taxon>
        <taxon>Caesalpinioideae</taxon>
        <taxon>Cassia clade</taxon>
        <taxon>Senna</taxon>
    </lineage>
</organism>
<sequence>MSAALDALKSCGAPDFPNFPLNDKDLLYDLTMVKHLRD</sequence>
<dbReference type="Proteomes" id="UP000634136">
    <property type="component" value="Unassembled WGS sequence"/>
</dbReference>
<proteinExistence type="predicted"/>
<gene>
    <name evidence="1" type="ORF">G2W53_003754</name>
</gene>
<protein>
    <submittedName>
        <fullName evidence="1">Uncharacterized protein</fullName>
    </submittedName>
</protein>